<evidence type="ECO:0000313" key="4">
    <source>
        <dbReference type="Proteomes" id="UP001302662"/>
    </source>
</evidence>
<dbReference type="InterPro" id="IPR029044">
    <property type="entry name" value="Nucleotide-diphossugar_trans"/>
</dbReference>
<dbReference type="EMBL" id="CP131062">
    <property type="protein sequence ID" value="WNY29262.1"/>
    <property type="molecule type" value="Genomic_DNA"/>
</dbReference>
<dbReference type="RefSeq" id="WP_316559248.1">
    <property type="nucleotide sequence ID" value="NZ_CP131062.1"/>
</dbReference>
<dbReference type="PANTHER" id="PTHR43685:SF2">
    <property type="entry name" value="GLYCOSYLTRANSFERASE 2-LIKE DOMAIN-CONTAINING PROTEIN"/>
    <property type="match status" value="1"/>
</dbReference>
<keyword evidence="4" id="KW-1185">Reference proteome</keyword>
<sequence>MKPTLAIIIATKNRPDALDNALKSVSNQTIRPDKVVVVSDCSENIFEKTSLVISKHSENINVELFRNKRTSNLSGAMNTALGFLSEFFIPEQTICAILDDDDDWTIDHLEKSLSVFKDGNFDVVISGLIRHESLDDPGIPLSIPTTLTTHDFLIGNPHVQGSNLLIRLSSFLECGGFDENLCSTTDRDLCIRLLNSGFNFGITNHHTVHHWALPGKNRLSDPGSSQKKIGLISFYSKYHNIMTEKEKALFTQRAKQIFKIELNENSCQKITNPCQNDNEITGTDKLNPSGYTPLLIGFTASSTILACRLLDELECFLKNFDKDHCIVLCDNCPSLKSDEIYKKYPSLNLKIFSKEKIQSDIDCGSFGDCFNEKNSKNGISAGRTILHHYLYLKSREVPGCSIWILDDDIRLDFFDESGMPIVLTMSDFQSLISKLKHENASIGVGKITGDAPLPIHSTLRTQLLDIVYELRSRLSDTRIENNSMEQIYAIGCDYYYDYSEKHFNHLETPVNHTLINLTDSELIQSIIDTIHGKSITRPLVRTEDFSNGLNSSSGIPVIPRGGNTIVLNAEVLRDFPNISPQFNGLNARRGDTLWCLLNSHVGAHKVVPSILPVRQDRIPVNKIQKLDILASDFVGSSLVKALTDYYNNEILIHGKIPRRTNLFFNEADLKKIICFFEQNIELRSRNLKMNAYRIRGLIRECRNLLFYQMFSDLDSTKDALKILDELESVYSLDNIESVIFSMKTSVSDVETFVLNLYHNTESYKQTLPEYFGQKNIDYAESVFRMMLKDEHIDDSELIIIGKGKEGIIAKAGSFVYKYFFFGSAGFEDGNLEIIKKMVGKEFNHVCKLDKIVCFKGHFILVMEYVYGEKYKGGYLDEIRNMLLELRNRELVFTNICPGNLIVNSGNVKLIDLGRSWIPFSEIEFHKMCIRAYLTYRWHFRDDLKELMNKAMTDESIPELAGFNLFLKSMEKTSKKEMLDPSVIKLCNNYKHIFDFGCGRGSIAEVLAKNGKNVTGYDIDEAIIKKNKRLNQIADYIWRDELELLKKSEQHFECVICSLVLCCVDDLEAESVINDVRMLTSNSGIAVVAICNPSSSFVEHTLLHKKLTLPGDVDISSHFVYHKKTHETGNVKTEYHRPLSWYENLFQQYGFLIDCVQEIESLDLENLTPSNEFMLFRLIPIVKEIEIAER</sequence>
<dbReference type="CDD" id="cd02440">
    <property type="entry name" value="AdoMet_MTases"/>
    <property type="match status" value="1"/>
</dbReference>
<evidence type="ECO:0008006" key="5">
    <source>
        <dbReference type="Google" id="ProtNLM"/>
    </source>
</evidence>
<dbReference type="SUPFAM" id="SSF56112">
    <property type="entry name" value="Protein kinase-like (PK-like)"/>
    <property type="match status" value="1"/>
</dbReference>
<dbReference type="Pfam" id="PF08241">
    <property type="entry name" value="Methyltransf_11"/>
    <property type="match status" value="1"/>
</dbReference>
<dbReference type="KEGG" id="mees:MmiEs2_14870"/>
<dbReference type="InterPro" id="IPR001173">
    <property type="entry name" value="Glyco_trans_2-like"/>
</dbReference>
<evidence type="ECO:0000313" key="3">
    <source>
        <dbReference type="EMBL" id="WNY29262.1"/>
    </source>
</evidence>
<name>A0AA96V9J7_9EURY</name>
<dbReference type="InterPro" id="IPR013216">
    <property type="entry name" value="Methyltransf_11"/>
</dbReference>
<dbReference type="Proteomes" id="UP001302662">
    <property type="component" value="Chromosome"/>
</dbReference>
<gene>
    <name evidence="3" type="ORF">MmiEs2_14870</name>
</gene>
<dbReference type="SUPFAM" id="SSF53335">
    <property type="entry name" value="S-adenosyl-L-methionine-dependent methyltransferases"/>
    <property type="match status" value="1"/>
</dbReference>
<feature type="domain" description="Methyltransferase type 11" evidence="2">
    <location>
        <begin position="994"/>
        <end position="1067"/>
    </location>
</feature>
<dbReference type="PANTHER" id="PTHR43685">
    <property type="entry name" value="GLYCOSYLTRANSFERASE"/>
    <property type="match status" value="1"/>
</dbReference>
<dbReference type="InterPro" id="IPR029063">
    <property type="entry name" value="SAM-dependent_MTases_sf"/>
</dbReference>
<dbReference type="CDD" id="cd00761">
    <property type="entry name" value="Glyco_tranf_GTA_type"/>
    <property type="match status" value="1"/>
</dbReference>
<dbReference type="InterPro" id="IPR050834">
    <property type="entry name" value="Glycosyltransf_2"/>
</dbReference>
<dbReference type="GeneID" id="85197953"/>
<protein>
    <recommendedName>
        <fullName evidence="5">Glycosyltransferase 2-like domain-containing protein</fullName>
    </recommendedName>
</protein>
<feature type="domain" description="Glycosyltransferase 2-like" evidence="1">
    <location>
        <begin position="7"/>
        <end position="171"/>
    </location>
</feature>
<dbReference type="Gene3D" id="3.40.50.150">
    <property type="entry name" value="Vaccinia Virus protein VP39"/>
    <property type="match status" value="1"/>
</dbReference>
<proteinExistence type="predicted"/>
<dbReference type="GO" id="GO:0008757">
    <property type="term" value="F:S-adenosylmethionine-dependent methyltransferase activity"/>
    <property type="evidence" value="ECO:0007669"/>
    <property type="project" value="InterPro"/>
</dbReference>
<dbReference type="SUPFAM" id="SSF53448">
    <property type="entry name" value="Nucleotide-diphospho-sugar transferases"/>
    <property type="match status" value="1"/>
</dbReference>
<accession>A0AA96V9J7</accession>
<dbReference type="Gene3D" id="3.90.550.10">
    <property type="entry name" value="Spore Coat Polysaccharide Biosynthesis Protein SpsA, Chain A"/>
    <property type="match status" value="1"/>
</dbReference>
<organism evidence="3 4">
    <name type="scientific">Methanimicrococcus stummii</name>
    <dbReference type="NCBI Taxonomy" id="3028294"/>
    <lineage>
        <taxon>Archaea</taxon>
        <taxon>Methanobacteriati</taxon>
        <taxon>Methanobacteriota</taxon>
        <taxon>Stenosarchaea group</taxon>
        <taxon>Methanomicrobia</taxon>
        <taxon>Methanosarcinales</taxon>
        <taxon>Methanosarcinaceae</taxon>
        <taxon>Methanimicrococcus</taxon>
    </lineage>
</organism>
<dbReference type="AlphaFoldDB" id="A0AA96V9J7"/>
<dbReference type="Pfam" id="PF00535">
    <property type="entry name" value="Glycos_transf_2"/>
    <property type="match status" value="1"/>
</dbReference>
<evidence type="ECO:0000259" key="1">
    <source>
        <dbReference type="Pfam" id="PF00535"/>
    </source>
</evidence>
<evidence type="ECO:0000259" key="2">
    <source>
        <dbReference type="Pfam" id="PF08241"/>
    </source>
</evidence>
<reference evidence="3 4" key="1">
    <citation type="submission" date="2023-07" db="EMBL/GenBank/DDBJ databases">
        <title>Closed genome sequence of Methanimicrococcus sp. Es2.</title>
        <authorList>
            <person name="Protasov E."/>
            <person name="Platt K."/>
            <person name="Reeh H."/>
            <person name="Poehlein A."/>
            <person name="Daniel R."/>
            <person name="Brune A."/>
        </authorList>
    </citation>
    <scope>NUCLEOTIDE SEQUENCE [LARGE SCALE GENOMIC DNA]</scope>
    <source>
        <strain evidence="3 4">Es2</strain>
    </source>
</reference>
<dbReference type="InterPro" id="IPR011009">
    <property type="entry name" value="Kinase-like_dom_sf"/>
</dbReference>